<dbReference type="RefSeq" id="WP_268614977.1">
    <property type="nucleotide sequence ID" value="NZ_JAMDMX010000033.1"/>
</dbReference>
<name>A0ABT4GB71_9BACL</name>
<reference evidence="3 4" key="1">
    <citation type="submission" date="2022-05" db="EMBL/GenBank/DDBJ databases">
        <title>Genome Sequencing of Bee-Associated Microbes.</title>
        <authorList>
            <person name="Dunlap C."/>
        </authorList>
    </citation>
    <scope>NUCLEOTIDE SEQUENCE [LARGE SCALE GENOMIC DNA]</scope>
    <source>
        <strain evidence="3 4">NRRL B-14421</strain>
    </source>
</reference>
<protein>
    <recommendedName>
        <fullName evidence="5">Lipoprotein</fullName>
    </recommendedName>
</protein>
<keyword evidence="2" id="KW-0732">Signal</keyword>
<evidence type="ECO:0000313" key="3">
    <source>
        <dbReference type="EMBL" id="MCY9693420.1"/>
    </source>
</evidence>
<sequence length="55" mass="6113">MHKKIAKSALLFICSIALIVALSGCQQKADTTQKKEDMSNMDHSKMNMGDSKEKK</sequence>
<organism evidence="3 4">
    <name type="scientific">Paenibacillus alginolyticus</name>
    <dbReference type="NCBI Taxonomy" id="59839"/>
    <lineage>
        <taxon>Bacteria</taxon>
        <taxon>Bacillati</taxon>
        <taxon>Bacillota</taxon>
        <taxon>Bacilli</taxon>
        <taxon>Bacillales</taxon>
        <taxon>Paenibacillaceae</taxon>
        <taxon>Paenibacillus</taxon>
    </lineage>
</organism>
<evidence type="ECO:0000313" key="4">
    <source>
        <dbReference type="Proteomes" id="UP001527099"/>
    </source>
</evidence>
<evidence type="ECO:0008006" key="5">
    <source>
        <dbReference type="Google" id="ProtNLM"/>
    </source>
</evidence>
<evidence type="ECO:0000256" key="2">
    <source>
        <dbReference type="SAM" id="SignalP"/>
    </source>
</evidence>
<dbReference type="EMBL" id="JAMDMX010000033">
    <property type="protein sequence ID" value="MCY9693420.1"/>
    <property type="molecule type" value="Genomic_DNA"/>
</dbReference>
<feature type="region of interest" description="Disordered" evidence="1">
    <location>
        <begin position="29"/>
        <end position="55"/>
    </location>
</feature>
<feature type="chain" id="PRO_5045053359" description="Lipoprotein" evidence="2">
    <location>
        <begin position="30"/>
        <end position="55"/>
    </location>
</feature>
<proteinExistence type="predicted"/>
<feature type="compositionally biased region" description="Basic and acidic residues" evidence="1">
    <location>
        <begin position="31"/>
        <end position="55"/>
    </location>
</feature>
<feature type="signal peptide" evidence="2">
    <location>
        <begin position="1"/>
        <end position="29"/>
    </location>
</feature>
<dbReference type="PROSITE" id="PS51257">
    <property type="entry name" value="PROKAR_LIPOPROTEIN"/>
    <property type="match status" value="1"/>
</dbReference>
<keyword evidence="4" id="KW-1185">Reference proteome</keyword>
<accession>A0ABT4GB71</accession>
<gene>
    <name evidence="3" type="ORF">M5X19_11020</name>
</gene>
<dbReference type="Proteomes" id="UP001527099">
    <property type="component" value="Unassembled WGS sequence"/>
</dbReference>
<comment type="caution">
    <text evidence="3">The sequence shown here is derived from an EMBL/GenBank/DDBJ whole genome shotgun (WGS) entry which is preliminary data.</text>
</comment>
<evidence type="ECO:0000256" key="1">
    <source>
        <dbReference type="SAM" id="MobiDB-lite"/>
    </source>
</evidence>